<reference evidence="2" key="1">
    <citation type="journal article" date="2014" name="Front. Microbiol.">
        <title>High frequency of phylogenetically diverse reductive dehalogenase-homologous genes in deep subseafloor sedimentary metagenomes.</title>
        <authorList>
            <person name="Kawai M."/>
            <person name="Futagami T."/>
            <person name="Toyoda A."/>
            <person name="Takaki Y."/>
            <person name="Nishi S."/>
            <person name="Hori S."/>
            <person name="Arai W."/>
            <person name="Tsubouchi T."/>
            <person name="Morono Y."/>
            <person name="Uchiyama I."/>
            <person name="Ito T."/>
            <person name="Fujiyama A."/>
            <person name="Inagaki F."/>
            <person name="Takami H."/>
        </authorList>
    </citation>
    <scope>NUCLEOTIDE SEQUENCE</scope>
    <source>
        <strain evidence="2">Expedition CK06-06</strain>
    </source>
</reference>
<organism evidence="2">
    <name type="scientific">marine sediment metagenome</name>
    <dbReference type="NCBI Taxonomy" id="412755"/>
    <lineage>
        <taxon>unclassified sequences</taxon>
        <taxon>metagenomes</taxon>
        <taxon>ecological metagenomes</taxon>
    </lineage>
</organism>
<proteinExistence type="predicted"/>
<sequence>MSDTFTFTSRAMKKAEAIVQADLKSREVELLLDGRPPNPDIESENYVNPYRNEDDEGYDEWRD</sequence>
<name>X0WWZ6_9ZZZZ</name>
<feature type="region of interest" description="Disordered" evidence="1">
    <location>
        <begin position="32"/>
        <end position="63"/>
    </location>
</feature>
<dbReference type="AlphaFoldDB" id="X0WWZ6"/>
<comment type="caution">
    <text evidence="2">The sequence shown here is derived from an EMBL/GenBank/DDBJ whole genome shotgun (WGS) entry which is preliminary data.</text>
</comment>
<evidence type="ECO:0000313" key="2">
    <source>
        <dbReference type="EMBL" id="GAG17286.1"/>
    </source>
</evidence>
<evidence type="ECO:0000256" key="1">
    <source>
        <dbReference type="SAM" id="MobiDB-lite"/>
    </source>
</evidence>
<accession>X0WWZ6</accession>
<feature type="compositionally biased region" description="Acidic residues" evidence="1">
    <location>
        <begin position="53"/>
        <end position="63"/>
    </location>
</feature>
<protein>
    <submittedName>
        <fullName evidence="2">Uncharacterized protein</fullName>
    </submittedName>
</protein>
<gene>
    <name evidence="2" type="ORF">S01H1_54441</name>
</gene>
<dbReference type="EMBL" id="BARS01035327">
    <property type="protein sequence ID" value="GAG17286.1"/>
    <property type="molecule type" value="Genomic_DNA"/>
</dbReference>